<dbReference type="InterPro" id="IPR011320">
    <property type="entry name" value="RNase_H1_N"/>
</dbReference>
<dbReference type="SUPFAM" id="SSF53098">
    <property type="entry name" value="Ribonuclease H-like"/>
    <property type="match status" value="1"/>
</dbReference>
<evidence type="ECO:0000256" key="7">
    <source>
        <dbReference type="ARBA" id="ARBA00022801"/>
    </source>
</evidence>
<evidence type="ECO:0000256" key="8">
    <source>
        <dbReference type="SAM" id="MobiDB-lite"/>
    </source>
</evidence>
<keyword evidence="5" id="KW-0479">Metal-binding</keyword>
<feature type="region of interest" description="Disordered" evidence="8">
    <location>
        <begin position="365"/>
        <end position="440"/>
    </location>
</feature>
<protein>
    <recommendedName>
        <fullName evidence="3">ribonuclease H</fullName>
        <ecNumber evidence="3">3.1.26.4</ecNumber>
    </recommendedName>
</protein>
<evidence type="ECO:0000259" key="9">
    <source>
        <dbReference type="PROSITE" id="PS50879"/>
    </source>
</evidence>
<dbReference type="PANTHER" id="PTHR10642">
    <property type="entry name" value="RIBONUCLEASE H1"/>
    <property type="match status" value="1"/>
</dbReference>
<evidence type="ECO:0000256" key="6">
    <source>
        <dbReference type="ARBA" id="ARBA00022759"/>
    </source>
</evidence>
<feature type="region of interest" description="Disordered" evidence="8">
    <location>
        <begin position="113"/>
        <end position="147"/>
    </location>
</feature>
<dbReference type="Pfam" id="PF01693">
    <property type="entry name" value="Cauli_VI"/>
    <property type="match status" value="1"/>
</dbReference>
<evidence type="ECO:0000256" key="2">
    <source>
        <dbReference type="ARBA" id="ARBA00005300"/>
    </source>
</evidence>
<evidence type="ECO:0000256" key="4">
    <source>
        <dbReference type="ARBA" id="ARBA00022722"/>
    </source>
</evidence>
<reference evidence="10 11" key="1">
    <citation type="submission" date="2024-05" db="EMBL/GenBank/DDBJ databases">
        <title>A draft genome resource for the thread blight pathogen Marasmius tenuissimus strain MS-2.</title>
        <authorList>
            <person name="Yulfo-Soto G.E."/>
            <person name="Baruah I.K."/>
            <person name="Amoako-Attah I."/>
            <person name="Bukari Y."/>
            <person name="Meinhardt L.W."/>
            <person name="Bailey B.A."/>
            <person name="Cohen S.P."/>
        </authorList>
    </citation>
    <scope>NUCLEOTIDE SEQUENCE [LARGE SCALE GENOMIC DNA]</scope>
    <source>
        <strain evidence="10 11">MS-2</strain>
    </source>
</reference>
<feature type="compositionally biased region" description="Polar residues" evidence="8">
    <location>
        <begin position="60"/>
        <end position="89"/>
    </location>
</feature>
<evidence type="ECO:0000256" key="5">
    <source>
        <dbReference type="ARBA" id="ARBA00022723"/>
    </source>
</evidence>
<dbReference type="EMBL" id="JBBXMP010000034">
    <property type="protein sequence ID" value="KAL0066624.1"/>
    <property type="molecule type" value="Genomic_DNA"/>
</dbReference>
<dbReference type="InterPro" id="IPR002156">
    <property type="entry name" value="RNaseH_domain"/>
</dbReference>
<feature type="domain" description="RNase H type-1" evidence="9">
    <location>
        <begin position="149"/>
        <end position="303"/>
    </location>
</feature>
<comment type="similarity">
    <text evidence="2">Belongs to the RNase H family.</text>
</comment>
<dbReference type="InterPro" id="IPR036397">
    <property type="entry name" value="RNaseH_sf"/>
</dbReference>
<proteinExistence type="inferred from homology"/>
<feature type="region of interest" description="Disordered" evidence="8">
    <location>
        <begin position="60"/>
        <end position="91"/>
    </location>
</feature>
<dbReference type="InterPro" id="IPR037056">
    <property type="entry name" value="RNase_H1_N_sf"/>
</dbReference>
<evidence type="ECO:0000313" key="10">
    <source>
        <dbReference type="EMBL" id="KAL0066624.1"/>
    </source>
</evidence>
<organism evidence="10 11">
    <name type="scientific">Marasmius tenuissimus</name>
    <dbReference type="NCBI Taxonomy" id="585030"/>
    <lineage>
        <taxon>Eukaryota</taxon>
        <taxon>Fungi</taxon>
        <taxon>Dikarya</taxon>
        <taxon>Basidiomycota</taxon>
        <taxon>Agaricomycotina</taxon>
        <taxon>Agaricomycetes</taxon>
        <taxon>Agaricomycetidae</taxon>
        <taxon>Agaricales</taxon>
        <taxon>Marasmiineae</taxon>
        <taxon>Marasmiaceae</taxon>
        <taxon>Marasmius</taxon>
    </lineage>
</organism>
<comment type="catalytic activity">
    <reaction evidence="1">
        <text>Endonucleolytic cleavage to 5'-phosphomonoester.</text>
        <dbReference type="EC" id="3.1.26.4"/>
    </reaction>
</comment>
<dbReference type="Pfam" id="PF00075">
    <property type="entry name" value="RNase_H"/>
    <property type="match status" value="1"/>
</dbReference>
<keyword evidence="11" id="KW-1185">Reference proteome</keyword>
<feature type="compositionally biased region" description="Basic and acidic residues" evidence="8">
    <location>
        <begin position="128"/>
        <end position="147"/>
    </location>
</feature>
<comment type="caution">
    <text evidence="10">The sequence shown here is derived from an EMBL/GenBank/DDBJ whole genome shotgun (WGS) entry which is preliminary data.</text>
</comment>
<dbReference type="SUPFAM" id="SSF55658">
    <property type="entry name" value="L9 N-domain-like"/>
    <property type="match status" value="1"/>
</dbReference>
<dbReference type="Gene3D" id="3.30.420.10">
    <property type="entry name" value="Ribonuclease H-like superfamily/Ribonuclease H"/>
    <property type="match status" value="1"/>
</dbReference>
<evidence type="ECO:0000256" key="3">
    <source>
        <dbReference type="ARBA" id="ARBA00012180"/>
    </source>
</evidence>
<feature type="compositionally biased region" description="Polar residues" evidence="8">
    <location>
        <begin position="415"/>
        <end position="438"/>
    </location>
</feature>
<sequence length="507" mass="56508">MPIKYYYAVKLGRRTGVFHCWEDCKEQVNGHVGARYKKFRIRKEAEDYVLELAVVTVADGTQSTSTSTARPVNGHTESAAESSRPSGSNVLLDESPVATEVEDQDALTEVEDNAQQSYPLAPRTLASKPDKGKQREQLAAREPRRSPKRHEDLVVYCDGACKGNGQDGSVAGIGVWWAHDDKRNLSERCPGLQTNNCAELVAIVRCLEKTSIDVKRKLIIKTDSQYAINCLTDWIFNNWTKTGTDYRTRKGQLVKNSDLISYAATLLSCREMLGQKVELVHVRGHRGIEGNEEADKLANLGSKLKSRRARDWGLKEQKYKEAAERARDDAYLRIYGSMRIDIISTSQEEAERGGFRIERKRAGAIVHSTGAAEGPAVSGDESEHPAPEDGPTPSQDEQVILRPVGPSQRYRSDASAFSGSTPSSPNRQLDTTPTQATQRLGDEITTRLRAKRQAAGKTMNRWKSQTAAYREVQVDVRGNQTTIQQHDMLAYAEVWANGDDLERDLRD</sequence>
<evidence type="ECO:0000313" key="11">
    <source>
        <dbReference type="Proteomes" id="UP001437256"/>
    </source>
</evidence>
<dbReference type="EC" id="3.1.26.4" evidence="3"/>
<accession>A0ABR3A0S7</accession>
<gene>
    <name evidence="10" type="ORF">AAF712_006428</name>
</gene>
<dbReference type="InterPro" id="IPR012337">
    <property type="entry name" value="RNaseH-like_sf"/>
</dbReference>
<keyword evidence="7" id="KW-0378">Hydrolase</keyword>
<dbReference type="InterPro" id="IPR050092">
    <property type="entry name" value="RNase_H"/>
</dbReference>
<dbReference type="InterPro" id="IPR009027">
    <property type="entry name" value="Ribosomal_bL9/RNase_H1_N"/>
</dbReference>
<keyword evidence="4" id="KW-0540">Nuclease</keyword>
<dbReference type="CDD" id="cd09280">
    <property type="entry name" value="RNase_HI_eukaryote_like"/>
    <property type="match status" value="1"/>
</dbReference>
<dbReference type="Proteomes" id="UP001437256">
    <property type="component" value="Unassembled WGS sequence"/>
</dbReference>
<dbReference type="PROSITE" id="PS50879">
    <property type="entry name" value="RNASE_H_1"/>
    <property type="match status" value="1"/>
</dbReference>
<name>A0ABR3A0S7_9AGAR</name>
<dbReference type="Gene3D" id="3.40.970.10">
    <property type="entry name" value="Ribonuclease H1, N-terminal domain"/>
    <property type="match status" value="1"/>
</dbReference>
<keyword evidence="6" id="KW-0255">Endonuclease</keyword>
<evidence type="ECO:0000256" key="1">
    <source>
        <dbReference type="ARBA" id="ARBA00000077"/>
    </source>
</evidence>
<dbReference type="PANTHER" id="PTHR10642:SF26">
    <property type="entry name" value="RIBONUCLEASE H1"/>
    <property type="match status" value="1"/>
</dbReference>